<dbReference type="Proteomes" id="UP000255167">
    <property type="component" value="Unassembled WGS sequence"/>
</dbReference>
<accession>A0A378F692</accession>
<organism evidence="1 2">
    <name type="scientific">Klebsiella pneumoniae</name>
    <dbReference type="NCBI Taxonomy" id="573"/>
    <lineage>
        <taxon>Bacteria</taxon>
        <taxon>Pseudomonadati</taxon>
        <taxon>Pseudomonadota</taxon>
        <taxon>Gammaproteobacteria</taxon>
        <taxon>Enterobacterales</taxon>
        <taxon>Enterobacteriaceae</taxon>
        <taxon>Klebsiella/Raoultella group</taxon>
        <taxon>Klebsiella</taxon>
        <taxon>Klebsiella pneumoniae complex</taxon>
    </lineage>
</organism>
<sequence>MSRLPALLVRHPPLAEIASGYRQRHAGDIAGLIAGEKQDRIRLFRQRAVPVQQTARHRLIDDLLIPRLFLLARLLFVTRRQARRRLGPPGATALIRIPLPLYSMAIDRVSALTPPFAAEYGTRFTPAVATTKC</sequence>
<gene>
    <name evidence="1" type="ORF">NCTC9617_00982</name>
</gene>
<name>A0A378F692_KLEPN</name>
<reference evidence="1 2" key="1">
    <citation type="submission" date="2018-06" db="EMBL/GenBank/DDBJ databases">
        <authorList>
            <consortium name="Pathogen Informatics"/>
            <person name="Doyle S."/>
        </authorList>
    </citation>
    <scope>NUCLEOTIDE SEQUENCE [LARGE SCALE GENOMIC DNA]</scope>
    <source>
        <strain evidence="1 2">NCTC9617</strain>
    </source>
</reference>
<dbReference type="EMBL" id="UGNC01000004">
    <property type="protein sequence ID" value="STW39458.1"/>
    <property type="molecule type" value="Genomic_DNA"/>
</dbReference>
<evidence type="ECO:0000313" key="2">
    <source>
        <dbReference type="Proteomes" id="UP000255167"/>
    </source>
</evidence>
<evidence type="ECO:0000313" key="1">
    <source>
        <dbReference type="EMBL" id="STW39458.1"/>
    </source>
</evidence>
<dbReference type="AlphaFoldDB" id="A0A378F692"/>
<protein>
    <submittedName>
        <fullName evidence="1">Uncharacterized protein</fullName>
    </submittedName>
</protein>
<proteinExistence type="predicted"/>